<name>A0ABW1FVC9_9ACTN</name>
<sequence>MTATAELLLAPTAGEHDGPPLCVRRGPAGHFRLSYVTEHPGDRDLRDVLWDRTAPDGQRQPMLYLTCALCEMPVRPVRSLRRPRLGTGTLFLVPDGVDTSQPVRTVLPPVCLAHAPVAVREAAALQHGYTALLVTRHRLHGVIGTPYRWAGHRVQQDQPTDVPVPYGTYEARWTIAQLLVRELTKYAVVDLNDRADLTEAR</sequence>
<comment type="caution">
    <text evidence="1">The sequence shown here is derived from an EMBL/GenBank/DDBJ whole genome shotgun (WGS) entry which is preliminary data.</text>
</comment>
<gene>
    <name evidence="1" type="ORF">ACFP3M_32605</name>
</gene>
<dbReference type="EMBL" id="JBHSPW010000026">
    <property type="protein sequence ID" value="MFC5897553.1"/>
    <property type="molecule type" value="Genomic_DNA"/>
</dbReference>
<accession>A0ABW1FVC9</accession>
<dbReference type="Proteomes" id="UP001596241">
    <property type="component" value="Unassembled WGS sequence"/>
</dbReference>
<keyword evidence="2" id="KW-1185">Reference proteome</keyword>
<reference evidence="2" key="1">
    <citation type="journal article" date="2019" name="Int. J. Syst. Evol. Microbiol.">
        <title>The Global Catalogue of Microorganisms (GCM) 10K type strain sequencing project: providing services to taxonomists for standard genome sequencing and annotation.</title>
        <authorList>
            <consortium name="The Broad Institute Genomics Platform"/>
            <consortium name="The Broad Institute Genome Sequencing Center for Infectious Disease"/>
            <person name="Wu L."/>
            <person name="Ma J."/>
        </authorList>
    </citation>
    <scope>NUCLEOTIDE SEQUENCE [LARGE SCALE GENOMIC DNA]</scope>
    <source>
        <strain evidence="2">CGMCC 1.15809</strain>
    </source>
</reference>
<organism evidence="1 2">
    <name type="scientific">Streptomyces ramulosus</name>
    <dbReference type="NCBI Taxonomy" id="47762"/>
    <lineage>
        <taxon>Bacteria</taxon>
        <taxon>Bacillati</taxon>
        <taxon>Actinomycetota</taxon>
        <taxon>Actinomycetes</taxon>
        <taxon>Kitasatosporales</taxon>
        <taxon>Streptomycetaceae</taxon>
        <taxon>Streptomyces</taxon>
    </lineage>
</organism>
<evidence type="ECO:0000313" key="1">
    <source>
        <dbReference type="EMBL" id="MFC5897553.1"/>
    </source>
</evidence>
<protein>
    <submittedName>
        <fullName evidence="1">Uncharacterized protein</fullName>
    </submittedName>
</protein>
<evidence type="ECO:0000313" key="2">
    <source>
        <dbReference type="Proteomes" id="UP001596241"/>
    </source>
</evidence>
<dbReference type="RefSeq" id="WP_345078108.1">
    <property type="nucleotide sequence ID" value="NZ_BAAAWG010000002.1"/>
</dbReference>
<proteinExistence type="predicted"/>